<reference evidence="2" key="1">
    <citation type="journal article" date="2018" name="Nat. Med.">
        <title>Expanded skin virome in DOCK8-deficient patients.</title>
        <authorList>
            <consortium name="NISC Comparative Sequencing Program"/>
            <person name="Tirosh O."/>
            <person name="Conlan S."/>
            <person name="Deming C."/>
            <person name="Lee-Lin S.Q."/>
            <person name="Huang X."/>
            <person name="Su H.C."/>
            <person name="Freeman A.F."/>
            <person name="Segre J.A."/>
            <person name="Kong H.H."/>
        </authorList>
    </citation>
    <scope>NUCLEOTIDE SEQUENCE</scope>
    <source>
        <strain evidence="2">HPV-mSK_214</strain>
    </source>
</reference>
<accession>A0A385PKI0</accession>
<feature type="compositionally biased region" description="Low complexity" evidence="1">
    <location>
        <begin position="1"/>
        <end position="15"/>
    </location>
</feature>
<dbReference type="EMBL" id="MH777353">
    <property type="protein sequence ID" value="AYA94557.1"/>
    <property type="molecule type" value="Genomic_DNA"/>
</dbReference>
<proteinExistence type="predicted"/>
<name>A0A385PKI0_9PAPI</name>
<sequence length="127" mass="14169">MPPLSLALGSPDLLLTQRTPTPGRAPTPWLPPREDHPRRHSSRGVGSDSARVPPGTPGKPPARRRLQQDFDEDQQPPNDDEETPVPVEEPQTSIGRLLKKWEAAIDHLKDSIVEDLEDLKRKLGTRL</sequence>
<feature type="region of interest" description="Disordered" evidence="1">
    <location>
        <begin position="1"/>
        <end position="93"/>
    </location>
</feature>
<organism evidence="2">
    <name type="scientific">Human papillomavirus</name>
    <dbReference type="NCBI Taxonomy" id="10566"/>
    <lineage>
        <taxon>Viruses</taxon>
        <taxon>Monodnaviria</taxon>
        <taxon>Shotokuvirae</taxon>
        <taxon>Cossaviricota</taxon>
        <taxon>Papovaviricetes</taxon>
        <taxon>Zurhausenvirales</taxon>
        <taxon>Papillomaviridae</taxon>
    </lineage>
</organism>
<protein>
    <submittedName>
        <fullName evidence="2">E4 protein</fullName>
    </submittedName>
</protein>
<feature type="compositionally biased region" description="Acidic residues" evidence="1">
    <location>
        <begin position="69"/>
        <end position="83"/>
    </location>
</feature>
<evidence type="ECO:0000313" key="2">
    <source>
        <dbReference type="EMBL" id="AYA94557.1"/>
    </source>
</evidence>
<evidence type="ECO:0000256" key="1">
    <source>
        <dbReference type="SAM" id="MobiDB-lite"/>
    </source>
</evidence>